<proteinExistence type="predicted"/>
<protein>
    <submittedName>
        <fullName evidence="1">Uncharacterized protein</fullName>
    </submittedName>
</protein>
<dbReference type="Proteomes" id="UP000387223">
    <property type="component" value="Unassembled WGS sequence"/>
</dbReference>
<sequence>MILTFRKFVKAKYDARPKLKTYYGSFETYFQHYFRNHRYAEWLETLRDSEPSLGFVNSIARNYIQLSGVQPREISQILAGISRQYNVEIPAVEGILTPEYWEEKAAQMHLTPNDIRKVA</sequence>
<evidence type="ECO:0000313" key="2">
    <source>
        <dbReference type="Proteomes" id="UP000387223"/>
    </source>
</evidence>
<gene>
    <name evidence="1" type="ORF">MSSD14B_28830</name>
</gene>
<dbReference type="RefSeq" id="WP_136631080.1">
    <property type="nucleotide sequence ID" value="NZ_BGZI01000020.1"/>
</dbReference>
<evidence type="ECO:0000313" key="1">
    <source>
        <dbReference type="EMBL" id="GBO89215.1"/>
    </source>
</evidence>
<organism evidence="1 2">
    <name type="scientific">Marinobacter salsuginis</name>
    <dbReference type="NCBI Taxonomy" id="418719"/>
    <lineage>
        <taxon>Bacteria</taxon>
        <taxon>Pseudomonadati</taxon>
        <taxon>Pseudomonadota</taxon>
        <taxon>Gammaproteobacteria</taxon>
        <taxon>Pseudomonadales</taxon>
        <taxon>Marinobacteraceae</taxon>
        <taxon>Marinobacter</taxon>
    </lineage>
</organism>
<comment type="caution">
    <text evidence="1">The sequence shown here is derived from an EMBL/GenBank/DDBJ whole genome shotgun (WGS) entry which is preliminary data.</text>
</comment>
<dbReference type="AlphaFoldDB" id="A0A5M3Q1S6"/>
<accession>A0A5M3Q1S6</accession>
<reference evidence="1 2" key="1">
    <citation type="journal article" date="2019" name="J. Gen. Appl. Microbiol.">
        <title>Aerobic degradation of cis-dichloroethene by the marine bacterium Marinobacter salsuginis strain 5N-3.</title>
        <authorList>
            <person name="Inoue Y."/>
            <person name="Fukunaga Y."/>
            <person name="Katsumata H."/>
            <person name="Ohji S."/>
            <person name="Hosoyama A."/>
            <person name="Mori K."/>
            <person name="Ando K."/>
        </authorList>
    </citation>
    <scope>NUCLEOTIDE SEQUENCE [LARGE SCALE GENOMIC DNA]</scope>
    <source>
        <strain evidence="1 2">NBRC 109114</strain>
    </source>
</reference>
<dbReference type="EMBL" id="BGZI01000020">
    <property type="protein sequence ID" value="GBO89215.1"/>
    <property type="molecule type" value="Genomic_DNA"/>
</dbReference>
<name>A0A5M3Q1S6_9GAMM</name>